<dbReference type="Gene3D" id="3.60.21.10">
    <property type="match status" value="1"/>
</dbReference>
<dbReference type="InterPro" id="IPR004843">
    <property type="entry name" value="Calcineurin-like_PHP"/>
</dbReference>
<evidence type="ECO:0000256" key="2">
    <source>
        <dbReference type="ARBA" id="ARBA00011322"/>
    </source>
</evidence>
<proteinExistence type="inferred from homology"/>
<dbReference type="InterPro" id="IPR041796">
    <property type="entry name" value="Mre11_N"/>
</dbReference>
<gene>
    <name evidence="7 10" type="primary">sbcD</name>
    <name evidence="10" type="ORF">SCARR_04625</name>
</gene>
<comment type="similarity">
    <text evidence="1 7">Belongs to the SbcD family.</text>
</comment>
<dbReference type="PANTHER" id="PTHR30337:SF0">
    <property type="entry name" value="NUCLEASE SBCCD SUBUNIT D"/>
    <property type="match status" value="1"/>
</dbReference>
<evidence type="ECO:0000256" key="1">
    <source>
        <dbReference type="ARBA" id="ARBA00010555"/>
    </source>
</evidence>
<reference evidence="10 11" key="1">
    <citation type="submission" date="2019-04" db="EMBL/GenBank/DDBJ databases">
        <authorList>
            <person name="Van Vliet M D."/>
        </authorList>
    </citation>
    <scope>NUCLEOTIDE SEQUENCE [LARGE SCALE GENOMIC DNA]</scope>
    <source>
        <strain evidence="10 11">F21</strain>
    </source>
</reference>
<dbReference type="InterPro" id="IPR050535">
    <property type="entry name" value="DNA_Repair-Maintenance_Comp"/>
</dbReference>
<dbReference type="EMBL" id="CAAHFH010000002">
    <property type="protein sequence ID" value="VGO22541.1"/>
    <property type="molecule type" value="Genomic_DNA"/>
</dbReference>
<keyword evidence="5 7" id="KW-0378">Hydrolase</keyword>
<dbReference type="NCBIfam" id="TIGR00619">
    <property type="entry name" value="sbcd"/>
    <property type="match status" value="1"/>
</dbReference>
<dbReference type="Pfam" id="PF12320">
    <property type="entry name" value="SbcD_C"/>
    <property type="match status" value="1"/>
</dbReference>
<keyword evidence="7" id="KW-0235">DNA replication</keyword>
<keyword evidence="11" id="KW-1185">Reference proteome</keyword>
<dbReference type="GO" id="GO:0008408">
    <property type="term" value="F:3'-5' exonuclease activity"/>
    <property type="evidence" value="ECO:0007669"/>
    <property type="project" value="InterPro"/>
</dbReference>
<evidence type="ECO:0000256" key="5">
    <source>
        <dbReference type="ARBA" id="ARBA00022801"/>
    </source>
</evidence>
<dbReference type="InterPro" id="IPR026843">
    <property type="entry name" value="SbcD_C"/>
</dbReference>
<dbReference type="RefSeq" id="WP_136063957.1">
    <property type="nucleotide sequence ID" value="NZ_CAAHFH010000002.1"/>
</dbReference>
<dbReference type="Gene3D" id="3.30.160.720">
    <property type="match status" value="1"/>
</dbReference>
<dbReference type="GO" id="GO:0006260">
    <property type="term" value="P:DNA replication"/>
    <property type="evidence" value="ECO:0007669"/>
    <property type="project" value="UniProtKB-KW"/>
</dbReference>
<dbReference type="AlphaFoldDB" id="A0A6C2UTE7"/>
<dbReference type="InterPro" id="IPR004593">
    <property type="entry name" value="SbcD"/>
</dbReference>
<dbReference type="Pfam" id="PF00149">
    <property type="entry name" value="Metallophos"/>
    <property type="match status" value="1"/>
</dbReference>
<evidence type="ECO:0000259" key="8">
    <source>
        <dbReference type="Pfam" id="PF00149"/>
    </source>
</evidence>
<dbReference type="CDD" id="cd00840">
    <property type="entry name" value="MPP_Mre11_N"/>
    <property type="match status" value="1"/>
</dbReference>
<comment type="subunit">
    <text evidence="2 7">Heterodimer of SbcC and SbcD.</text>
</comment>
<evidence type="ECO:0000313" key="11">
    <source>
        <dbReference type="Proteomes" id="UP000346198"/>
    </source>
</evidence>
<evidence type="ECO:0000256" key="4">
    <source>
        <dbReference type="ARBA" id="ARBA00022722"/>
    </source>
</evidence>
<evidence type="ECO:0000259" key="9">
    <source>
        <dbReference type="Pfam" id="PF12320"/>
    </source>
</evidence>
<protein>
    <recommendedName>
        <fullName evidence="3 7">Nuclease SbcCD subunit D</fullName>
    </recommendedName>
</protein>
<dbReference type="Proteomes" id="UP000346198">
    <property type="component" value="Unassembled WGS sequence"/>
</dbReference>
<sequence length="405" mass="44903">MKILHTSDWHLGRSLYGRARYAEFGAFLDWLAEHIEQHHIDILLVAGDIFDTTAPSNRAQNLYYSFLTRVAQSTACRHIIVIGGNHDSPSFLDAPKTMLRALNIHVVGTMAEDELLICQNQEGVPEAIVCAVPYLRDRDIRQSETGESMDDKRAKLAEGYRAHYHGIGKRAEAERSEQKIPIIGMGHCFAAGGTTVADDGVRDLNVGSLDHVEASAFPACFDYLALGHLHVPQKIAGSETMRYCGSPIPMGFGEANQQKIVLEITFAGRAPQIEEIPIPCFQPLRRVSGGIDDTLAALKQLKLEGSNAWVEVEYTAAELIPDLREQVEAAIEGTSLEIRRIKNKRVMDRVLQRIDTAETLDDLEPADVFARCLEEYEVPAEQRAALTASYTEILQTLHEADAKAE</sequence>
<evidence type="ECO:0000256" key="7">
    <source>
        <dbReference type="RuleBase" id="RU363069"/>
    </source>
</evidence>
<keyword evidence="6 7" id="KW-0269">Exonuclease</keyword>
<dbReference type="SUPFAM" id="SSF56300">
    <property type="entry name" value="Metallo-dependent phosphatases"/>
    <property type="match status" value="1"/>
</dbReference>
<accession>A0A6C2UTE7</accession>
<feature type="domain" description="Nuclease SbcCD subunit D C-terminal" evidence="9">
    <location>
        <begin position="280"/>
        <end position="375"/>
    </location>
</feature>
<dbReference type="InterPro" id="IPR029052">
    <property type="entry name" value="Metallo-depent_PP-like"/>
</dbReference>
<dbReference type="GO" id="GO:0004519">
    <property type="term" value="F:endonuclease activity"/>
    <property type="evidence" value="ECO:0007669"/>
    <property type="project" value="UniProtKB-KW"/>
</dbReference>
<dbReference type="GO" id="GO:0006310">
    <property type="term" value="P:DNA recombination"/>
    <property type="evidence" value="ECO:0007669"/>
    <property type="project" value="UniProtKB-KW"/>
</dbReference>
<name>A0A6C2UTE7_9BACT</name>
<keyword evidence="4 7" id="KW-0540">Nuclease</keyword>
<organism evidence="10 11">
    <name type="scientific">Pontiella sulfatireligans</name>
    <dbReference type="NCBI Taxonomy" id="2750658"/>
    <lineage>
        <taxon>Bacteria</taxon>
        <taxon>Pseudomonadati</taxon>
        <taxon>Kiritimatiellota</taxon>
        <taxon>Kiritimatiellia</taxon>
        <taxon>Kiritimatiellales</taxon>
        <taxon>Pontiellaceae</taxon>
        <taxon>Pontiella</taxon>
    </lineage>
</organism>
<evidence type="ECO:0000256" key="6">
    <source>
        <dbReference type="ARBA" id="ARBA00022839"/>
    </source>
</evidence>
<feature type="domain" description="Calcineurin-like phosphoesterase" evidence="8">
    <location>
        <begin position="1"/>
        <end position="202"/>
    </location>
</feature>
<comment type="function">
    <text evidence="7">SbcCD cleaves DNA hairpin structures. These structures can inhibit DNA replication and are intermediates in certain DNA recombination reactions. The complex acts as a 3'-&gt;5' double strand exonuclease that can open hairpins. It also has a 5' single-strand endonuclease activity.</text>
</comment>
<dbReference type="PANTHER" id="PTHR30337">
    <property type="entry name" value="COMPONENT OF ATP-DEPENDENT DSDNA EXONUCLEASE"/>
    <property type="match status" value="1"/>
</dbReference>
<evidence type="ECO:0000256" key="3">
    <source>
        <dbReference type="ARBA" id="ARBA00013365"/>
    </source>
</evidence>
<evidence type="ECO:0000313" key="10">
    <source>
        <dbReference type="EMBL" id="VGO22541.1"/>
    </source>
</evidence>
<keyword evidence="7" id="KW-0255">Endonuclease</keyword>
<keyword evidence="7" id="KW-0233">DNA recombination</keyword>